<comment type="caution">
    <text evidence="1">The sequence shown here is derived from an EMBL/GenBank/DDBJ whole genome shotgun (WGS) entry which is preliminary data.</text>
</comment>
<proteinExistence type="predicted"/>
<accession>A0ACC6FVN1</accession>
<reference evidence="1 2" key="1">
    <citation type="journal article" date="2023" name="Microorganisms">
        <title>Isolation and Genomic Characteristics of Cat-Borne Campylobacter felis sp. nov. and Sheep-Borne Campylobacter ovis sp. nov.</title>
        <authorList>
            <person name="Wang H."/>
            <person name="Li Y."/>
            <person name="Gu Y."/>
            <person name="Zhou G."/>
            <person name="Chen X."/>
            <person name="Zhang X."/>
            <person name="Shao Z."/>
            <person name="Zhang J."/>
            <person name="Zhang M."/>
        </authorList>
    </citation>
    <scope>NUCLEOTIDE SEQUENCE [LARGE SCALE GENOMIC DNA]</scope>
    <source>
        <strain evidence="1 2">XJK30-2</strain>
    </source>
</reference>
<gene>
    <name evidence="1" type="ORF">NYG90_08535</name>
</gene>
<evidence type="ECO:0000313" key="1">
    <source>
        <dbReference type="EMBL" id="MDL0082711.1"/>
    </source>
</evidence>
<organism evidence="1 2">
    <name type="scientific">Helicobacter zhangjianzhongii</name>
    <dbReference type="NCBI Taxonomy" id="2974574"/>
    <lineage>
        <taxon>Bacteria</taxon>
        <taxon>Pseudomonadati</taxon>
        <taxon>Campylobacterota</taxon>
        <taxon>Epsilonproteobacteria</taxon>
        <taxon>Campylobacterales</taxon>
        <taxon>Helicobacteraceae</taxon>
        <taxon>Helicobacter</taxon>
    </lineage>
</organism>
<dbReference type="EMBL" id="JANURN010000008">
    <property type="protein sequence ID" value="MDL0082711.1"/>
    <property type="molecule type" value="Genomic_DNA"/>
</dbReference>
<dbReference type="Proteomes" id="UP001173802">
    <property type="component" value="Unassembled WGS sequence"/>
</dbReference>
<sequence length="93" mass="10579">MIKRKWITKEAALRLLCHADKSARNDRENSPCEKADSRGFRLVSSPLWDSRICDEKAGLRRLLRGDKAGAYRTSKRQAPCFIAQSRIPSKSGF</sequence>
<name>A0ACC6FVN1_9HELI</name>
<keyword evidence="2" id="KW-1185">Reference proteome</keyword>
<evidence type="ECO:0000313" key="2">
    <source>
        <dbReference type="Proteomes" id="UP001173802"/>
    </source>
</evidence>
<protein>
    <submittedName>
        <fullName evidence="1">Uncharacterized protein</fullName>
    </submittedName>
</protein>